<dbReference type="Gene3D" id="1.20.200.10">
    <property type="entry name" value="Fumarase/aspartase (Central domain)"/>
    <property type="match status" value="1"/>
</dbReference>
<keyword evidence="1 2" id="KW-0456">Lyase</keyword>
<organism evidence="2 3">
    <name type="scientific">Streptococcus ferus</name>
    <dbReference type="NCBI Taxonomy" id="1345"/>
    <lineage>
        <taxon>Bacteria</taxon>
        <taxon>Bacillati</taxon>
        <taxon>Bacillota</taxon>
        <taxon>Bacilli</taxon>
        <taxon>Lactobacillales</taxon>
        <taxon>Streptococcaceae</taxon>
        <taxon>Streptococcus</taxon>
    </lineage>
</organism>
<evidence type="ECO:0000313" key="3">
    <source>
        <dbReference type="Proteomes" id="UP000249495"/>
    </source>
</evidence>
<dbReference type="AlphaFoldDB" id="A0A2X3VIW5"/>
<dbReference type="STRING" id="1123303.GCA_000372425_01139"/>
<dbReference type="InterPro" id="IPR001106">
    <property type="entry name" value="Aromatic_Lyase"/>
</dbReference>
<gene>
    <name evidence="2" type="primary">hutH</name>
    <name evidence="2" type="ORF">NCTC12278_01866</name>
</gene>
<accession>A0A2X3VIW5</accession>
<dbReference type="EMBL" id="LS483343">
    <property type="protein sequence ID" value="SQF41264.1"/>
    <property type="molecule type" value="Genomic_DNA"/>
</dbReference>
<dbReference type="PANTHER" id="PTHR10362">
    <property type="entry name" value="HISTIDINE AMMONIA-LYASE"/>
    <property type="match status" value="1"/>
</dbReference>
<dbReference type="CDD" id="cd00332">
    <property type="entry name" value="PAL-HAL"/>
    <property type="match status" value="1"/>
</dbReference>
<dbReference type="KEGG" id="sfer:NCTC12278_01866"/>
<keyword evidence="3" id="KW-1185">Reference proteome</keyword>
<dbReference type="GO" id="GO:0004397">
    <property type="term" value="F:histidine ammonia-lyase activity"/>
    <property type="evidence" value="ECO:0007669"/>
    <property type="project" value="UniProtKB-EC"/>
</dbReference>
<dbReference type="OrthoDB" id="9806955at2"/>
<dbReference type="InterPro" id="IPR024083">
    <property type="entry name" value="Fumarase/histidase_N"/>
</dbReference>
<dbReference type="InterPro" id="IPR008948">
    <property type="entry name" value="L-Aspartase-like"/>
</dbReference>
<protein>
    <submittedName>
        <fullName evidence="2">Histidine ammonia-lyase</fullName>
        <ecNumber evidence="2">4.3.1.3</ecNumber>
    </submittedName>
</protein>
<dbReference type="Gene3D" id="1.10.275.10">
    <property type="entry name" value="Fumarase/aspartase (N-terminal domain)"/>
    <property type="match status" value="1"/>
</dbReference>
<proteinExistence type="predicted"/>
<name>A0A2X3VIW5_9STRE</name>
<dbReference type="SUPFAM" id="SSF48557">
    <property type="entry name" value="L-aspartase-like"/>
    <property type="match status" value="1"/>
</dbReference>
<evidence type="ECO:0000313" key="2">
    <source>
        <dbReference type="EMBL" id="SQF41264.1"/>
    </source>
</evidence>
<evidence type="ECO:0000256" key="1">
    <source>
        <dbReference type="ARBA" id="ARBA00023239"/>
    </source>
</evidence>
<dbReference type="RefSeq" id="WP_018030463.1">
    <property type="nucleotide sequence ID" value="NZ_LS483343.1"/>
</dbReference>
<dbReference type="EC" id="4.3.1.3" evidence="2"/>
<dbReference type="Pfam" id="PF00221">
    <property type="entry name" value="Lyase_aromatic"/>
    <property type="match status" value="1"/>
</dbReference>
<reference evidence="2 3" key="1">
    <citation type="submission" date="2018-06" db="EMBL/GenBank/DDBJ databases">
        <authorList>
            <consortium name="Pathogen Informatics"/>
            <person name="Doyle S."/>
        </authorList>
    </citation>
    <scope>NUCLEOTIDE SEQUENCE [LARGE SCALE GENOMIC DNA]</scope>
    <source>
        <strain evidence="2 3">NCTC12278</strain>
    </source>
</reference>
<sequence length="498" mass="55090">MELTGYNLTLDALKAIVDGKEKVSISPQAKASMAKARQIVLAAVDSDEAIYGLNTSVGKNKDIRIPKSELEDFNRQLIYAHCVGIEPELSIEKVRAAMLIRLNGLIKGYAGVQIEMADLLVDFLNYGVTPVVNGRGSVGEGDIGILSYIGLGLIGEGLIDYQGERYQAADVFQKLGLKPIRLYAKDGLGIISSNAVSFSKICLLIKQLENLLKWFDLAYALSLEALNGNVTPLDDSVLASKNLTGQIKSALHIKTFLKGSYLLKKQSRTVQDPLSFRNVPLIHGAVYDCLLHTKDLIFQELQASDDNPMVDIANKRVISTPNFETLSISLSVEMLKVALSHLSRASVQRVIKLGNPDFTTLSRFLRANDKQYFGLQALQKTAATLDIEIHHASQILSNISYPLAGEMEDRQTNLPLVIQEAEAIFDKLYELLAIELLYACQAISLRFSDKKPLGKGTQEIYDRIAGRYGIIEDVHQLYAIVNGISKELREQPVRFTFE</sequence>
<dbReference type="Proteomes" id="UP000249495">
    <property type="component" value="Chromosome 1"/>
</dbReference>